<dbReference type="Proteomes" id="UP000076962">
    <property type="component" value="Unassembled WGS sequence"/>
</dbReference>
<dbReference type="CDD" id="cd02440">
    <property type="entry name" value="AdoMet_MTases"/>
    <property type="match status" value="1"/>
</dbReference>
<dbReference type="EC" id="2.1.1.-" evidence="2"/>
<feature type="domain" description="Methyltransferase type 11" evidence="1">
    <location>
        <begin position="62"/>
        <end position="156"/>
    </location>
</feature>
<organism evidence="2 3">
    <name type="scientific">Candidatus Thiomargarita nelsonii</name>
    <dbReference type="NCBI Taxonomy" id="1003181"/>
    <lineage>
        <taxon>Bacteria</taxon>
        <taxon>Pseudomonadati</taxon>
        <taxon>Pseudomonadota</taxon>
        <taxon>Gammaproteobacteria</taxon>
        <taxon>Thiotrichales</taxon>
        <taxon>Thiotrichaceae</taxon>
        <taxon>Thiomargarita</taxon>
    </lineage>
</organism>
<comment type="caution">
    <text evidence="2">The sequence shown here is derived from an EMBL/GenBank/DDBJ whole genome shotgun (WGS) entry which is preliminary data.</text>
</comment>
<dbReference type="InterPro" id="IPR013216">
    <property type="entry name" value="Methyltransf_11"/>
</dbReference>
<dbReference type="InterPro" id="IPR029063">
    <property type="entry name" value="SAM-dependent_MTases_sf"/>
</dbReference>
<dbReference type="GO" id="GO:0032259">
    <property type="term" value="P:methylation"/>
    <property type="evidence" value="ECO:0007669"/>
    <property type="project" value="UniProtKB-KW"/>
</dbReference>
<reference evidence="2 3" key="1">
    <citation type="submission" date="2016-05" db="EMBL/GenBank/DDBJ databases">
        <title>Single-cell genome of chain-forming Candidatus Thiomargarita nelsonii and comparison to other large sulfur-oxidizing bacteria.</title>
        <authorList>
            <person name="Winkel M."/>
            <person name="Salman V."/>
            <person name="Woyke T."/>
            <person name="Schulz-Vogt H."/>
            <person name="Richter M."/>
            <person name="Flood B."/>
            <person name="Bailey J."/>
            <person name="Amann R."/>
            <person name="Mussmann M."/>
        </authorList>
    </citation>
    <scope>NUCLEOTIDE SEQUENCE [LARGE SCALE GENOMIC DNA]</scope>
    <source>
        <strain evidence="2 3">THI036</strain>
    </source>
</reference>
<dbReference type="PANTHER" id="PTHR43464">
    <property type="entry name" value="METHYLTRANSFERASE"/>
    <property type="match status" value="1"/>
</dbReference>
<keyword evidence="2" id="KW-0808">Transferase</keyword>
<dbReference type="Pfam" id="PF08241">
    <property type="entry name" value="Methyltransf_11"/>
    <property type="match status" value="1"/>
</dbReference>
<keyword evidence="3" id="KW-1185">Reference proteome</keyword>
<evidence type="ECO:0000259" key="1">
    <source>
        <dbReference type="Pfam" id="PF08241"/>
    </source>
</evidence>
<dbReference type="EMBL" id="LUTY01001242">
    <property type="protein sequence ID" value="OAD21996.1"/>
    <property type="molecule type" value="Genomic_DNA"/>
</dbReference>
<dbReference type="AlphaFoldDB" id="A0A176S228"/>
<gene>
    <name evidence="2" type="ORF">THIOM_002221</name>
</gene>
<sequence length="161" mass="17827">MSSSTLDLSDLAHTDLSKLDVVERYTQFAPVYDQSVNDWGYQCYRTAAHAMQHYIATNQPILDAGCGTGLVGQALAELGYEDLTGIDISPDMLDHAKKTGHYRQIQLQDLSQLPYAFADNCFAAISCIGVFSLIADPSPVLQEFRRLVCPQGYLVFTQQEV</sequence>
<dbReference type="PANTHER" id="PTHR43464:SF23">
    <property type="entry name" value="JUVENILE HORMONE ACID O-METHYLTRANSFERASE"/>
    <property type="match status" value="1"/>
</dbReference>
<feature type="non-terminal residue" evidence="2">
    <location>
        <position position="161"/>
    </location>
</feature>
<dbReference type="SUPFAM" id="SSF53335">
    <property type="entry name" value="S-adenosyl-L-methionine-dependent methyltransferases"/>
    <property type="match status" value="1"/>
</dbReference>
<evidence type="ECO:0000313" key="2">
    <source>
        <dbReference type="EMBL" id="OAD21996.1"/>
    </source>
</evidence>
<name>A0A176S228_9GAMM</name>
<dbReference type="Gene3D" id="3.40.50.150">
    <property type="entry name" value="Vaccinia Virus protein VP39"/>
    <property type="match status" value="1"/>
</dbReference>
<protein>
    <submittedName>
        <fullName evidence="2">Methyltransferase type 11 domain protein</fullName>
        <ecNumber evidence="2">2.1.1.-</ecNumber>
    </submittedName>
</protein>
<evidence type="ECO:0000313" key="3">
    <source>
        <dbReference type="Proteomes" id="UP000076962"/>
    </source>
</evidence>
<dbReference type="GO" id="GO:0010420">
    <property type="term" value="F:polyprenyldihydroxybenzoate methyltransferase activity"/>
    <property type="evidence" value="ECO:0007669"/>
    <property type="project" value="TreeGrafter"/>
</dbReference>
<keyword evidence="2" id="KW-0489">Methyltransferase</keyword>
<accession>A0A176S228</accession>
<proteinExistence type="predicted"/>